<proteinExistence type="predicted"/>
<evidence type="ECO:0000313" key="1">
    <source>
        <dbReference type="EMBL" id="SHM65109.1"/>
    </source>
</evidence>
<dbReference type="InterPro" id="IPR011008">
    <property type="entry name" value="Dimeric_a/b-barrel"/>
</dbReference>
<accession>A0A1M7KI81</accession>
<organism evidence="1 2">
    <name type="scientific">Cryptosporangium aurantiacum</name>
    <dbReference type="NCBI Taxonomy" id="134849"/>
    <lineage>
        <taxon>Bacteria</taxon>
        <taxon>Bacillati</taxon>
        <taxon>Actinomycetota</taxon>
        <taxon>Actinomycetes</taxon>
        <taxon>Cryptosporangiales</taxon>
        <taxon>Cryptosporangiaceae</taxon>
        <taxon>Cryptosporangium</taxon>
    </lineage>
</organism>
<reference evidence="1 2" key="1">
    <citation type="submission" date="2016-11" db="EMBL/GenBank/DDBJ databases">
        <authorList>
            <person name="Jaros S."/>
            <person name="Januszkiewicz K."/>
            <person name="Wedrychowicz H."/>
        </authorList>
    </citation>
    <scope>NUCLEOTIDE SEQUENCE [LARGE SCALE GENOMIC DNA]</scope>
    <source>
        <strain evidence="1 2">DSM 46144</strain>
    </source>
</reference>
<dbReference type="Proteomes" id="UP000184440">
    <property type="component" value="Unassembled WGS sequence"/>
</dbReference>
<gene>
    <name evidence="1" type="ORF">SAMN05443668_1011144</name>
</gene>
<dbReference type="SUPFAM" id="SSF54909">
    <property type="entry name" value="Dimeric alpha+beta barrel"/>
    <property type="match status" value="1"/>
</dbReference>
<dbReference type="AlphaFoldDB" id="A0A1M7KI81"/>
<dbReference type="RefSeq" id="WP_143175032.1">
    <property type="nucleotide sequence ID" value="NZ_FRCS01000001.1"/>
</dbReference>
<evidence type="ECO:0000313" key="2">
    <source>
        <dbReference type="Proteomes" id="UP000184440"/>
    </source>
</evidence>
<protein>
    <recommendedName>
        <fullName evidence="3">EthD domain-containing protein</fullName>
    </recommendedName>
</protein>
<dbReference type="EMBL" id="FRCS01000001">
    <property type="protein sequence ID" value="SHM65109.1"/>
    <property type="molecule type" value="Genomic_DNA"/>
</dbReference>
<dbReference type="Gene3D" id="3.30.70.100">
    <property type="match status" value="1"/>
</dbReference>
<keyword evidence="2" id="KW-1185">Reference proteome</keyword>
<sequence length="201" mass="22154">MIKRLSFGIRGGHVAAGLRTPADVRPLRVVAGPTLPAVTEDDLGYDGIAIEWFRDDAHLARFQECASEPATGVVVVVADEVVVRGADWLEQRWREGGVRYKHLAVARRAEGLSAAEFSARWLGHAGRLSSTVVIPDDVRGCAYVQNHVRGEGVYHAVNEVWFDDAPSLWRRAGYFRDAVPPSDLVSWSAYLATREYVLRGG</sequence>
<evidence type="ECO:0008006" key="3">
    <source>
        <dbReference type="Google" id="ProtNLM"/>
    </source>
</evidence>
<dbReference type="OrthoDB" id="4530251at2"/>
<name>A0A1M7KI81_9ACTN</name>
<dbReference type="STRING" id="134849.SAMN05443668_1011144"/>